<organism evidence="1 2">
    <name type="scientific">Beauveria asiatica</name>
    <dbReference type="NCBI Taxonomy" id="1069075"/>
    <lineage>
        <taxon>Eukaryota</taxon>
        <taxon>Fungi</taxon>
        <taxon>Dikarya</taxon>
        <taxon>Ascomycota</taxon>
        <taxon>Pezizomycotina</taxon>
        <taxon>Sordariomycetes</taxon>
        <taxon>Hypocreomycetidae</taxon>
        <taxon>Hypocreales</taxon>
        <taxon>Cordycipitaceae</taxon>
        <taxon>Beauveria</taxon>
    </lineage>
</organism>
<accession>A0AAW0RG53</accession>
<name>A0AAW0RG53_9HYPO</name>
<gene>
    <name evidence="1" type="ORF">G3M48_000695</name>
</gene>
<reference evidence="1 2" key="1">
    <citation type="submission" date="2020-02" db="EMBL/GenBank/DDBJ databases">
        <title>Comparative genomics of the hypocrealean fungal genus Beauvera.</title>
        <authorList>
            <person name="Showalter D.N."/>
            <person name="Bushley K.E."/>
            <person name="Rehner S.A."/>
        </authorList>
    </citation>
    <scope>NUCLEOTIDE SEQUENCE [LARGE SCALE GENOMIC DNA]</scope>
    <source>
        <strain evidence="1 2">ARSEF4384</strain>
    </source>
</reference>
<dbReference type="Proteomes" id="UP001397290">
    <property type="component" value="Unassembled WGS sequence"/>
</dbReference>
<comment type="caution">
    <text evidence="1">The sequence shown here is derived from an EMBL/GenBank/DDBJ whole genome shotgun (WGS) entry which is preliminary data.</text>
</comment>
<keyword evidence="2" id="KW-1185">Reference proteome</keyword>
<sequence>MDVYRQTLPLTASWDLNYKTAVDVAPQIIAQKKSKLFGANFLRAVVDADMLVVSGEDLLIVSRSAFKFKGWFWLERSLELQQVWPRRPALL</sequence>
<protein>
    <submittedName>
        <fullName evidence="1">Uncharacterized protein</fullName>
    </submittedName>
</protein>
<dbReference type="AlphaFoldDB" id="A0AAW0RG53"/>
<dbReference type="EMBL" id="JAAHCF010001165">
    <property type="protein sequence ID" value="KAK8141147.1"/>
    <property type="molecule type" value="Genomic_DNA"/>
</dbReference>
<evidence type="ECO:0000313" key="1">
    <source>
        <dbReference type="EMBL" id="KAK8141147.1"/>
    </source>
</evidence>
<proteinExistence type="predicted"/>
<evidence type="ECO:0000313" key="2">
    <source>
        <dbReference type="Proteomes" id="UP001397290"/>
    </source>
</evidence>